<dbReference type="PANTHER" id="PTHR31223:SF70">
    <property type="entry name" value="LOG FAMILY PROTEIN YJL055W"/>
    <property type="match status" value="1"/>
</dbReference>
<dbReference type="Pfam" id="PF03641">
    <property type="entry name" value="Lysine_decarbox"/>
    <property type="match status" value="1"/>
</dbReference>
<accession>A0A3N4W8G3</accession>
<comment type="catalytic activity">
    <reaction evidence="1">
        <text>AMP + H2O = D-ribose 5-phosphate + adenine</text>
        <dbReference type="Rhea" id="RHEA:20129"/>
        <dbReference type="ChEBI" id="CHEBI:15377"/>
        <dbReference type="ChEBI" id="CHEBI:16708"/>
        <dbReference type="ChEBI" id="CHEBI:78346"/>
        <dbReference type="ChEBI" id="CHEBI:456215"/>
        <dbReference type="EC" id="3.2.2.4"/>
    </reaction>
</comment>
<dbReference type="InterPro" id="IPR031100">
    <property type="entry name" value="LOG_fam"/>
</dbReference>
<dbReference type="NCBIfam" id="TIGR00730">
    <property type="entry name" value="Rossman fold protein, TIGR00730 family"/>
    <property type="match status" value="1"/>
</dbReference>
<proteinExistence type="inferred from homology"/>
<keyword evidence="3" id="KW-0378">Hydrolase</keyword>
<dbReference type="InterPro" id="IPR005269">
    <property type="entry name" value="LOG"/>
</dbReference>
<dbReference type="Gene3D" id="3.40.50.450">
    <property type="match status" value="1"/>
</dbReference>
<dbReference type="SUPFAM" id="SSF102405">
    <property type="entry name" value="MCP/YpsA-like"/>
    <property type="match status" value="1"/>
</dbReference>
<dbReference type="GO" id="GO:0008714">
    <property type="term" value="F:AMP nucleosidase activity"/>
    <property type="evidence" value="ECO:0007669"/>
    <property type="project" value="UniProtKB-EC"/>
</dbReference>
<dbReference type="GO" id="GO:0009691">
    <property type="term" value="P:cytokinin biosynthetic process"/>
    <property type="evidence" value="ECO:0007669"/>
    <property type="project" value="UniProtKB-UniRule"/>
</dbReference>
<dbReference type="Proteomes" id="UP000269708">
    <property type="component" value="Unassembled WGS sequence"/>
</dbReference>
<reference evidence="4 5" key="1">
    <citation type="submission" date="2018-11" db="EMBL/GenBank/DDBJ databases">
        <title>Genomic Encyclopedia of Type Strains, Phase IV (KMG-IV): sequencing the most valuable type-strain genomes for metagenomic binning, comparative biology and taxonomic classification.</title>
        <authorList>
            <person name="Goeker M."/>
        </authorList>
    </citation>
    <scope>NUCLEOTIDE SEQUENCE [LARGE SCALE GENOMIC DNA]</scope>
    <source>
        <strain evidence="4 5">DSM 25623</strain>
    </source>
</reference>
<comment type="similarity">
    <text evidence="2 3">Belongs to the LOG family.</text>
</comment>
<keyword evidence="5" id="KW-1185">Reference proteome</keyword>
<keyword evidence="3" id="KW-0203">Cytokinin biosynthesis</keyword>
<protein>
    <recommendedName>
        <fullName evidence="3">Cytokinin riboside 5'-monophosphate phosphoribohydrolase</fullName>
        <ecNumber evidence="3">3.2.2.n1</ecNumber>
    </recommendedName>
</protein>
<evidence type="ECO:0000313" key="5">
    <source>
        <dbReference type="Proteomes" id="UP000269708"/>
    </source>
</evidence>
<dbReference type="OrthoDB" id="9801098at2"/>
<dbReference type="EC" id="3.2.2.n1" evidence="3"/>
<name>A0A3N4W8G3_9GAMM</name>
<dbReference type="EMBL" id="RKQN01000001">
    <property type="protein sequence ID" value="RPE81514.1"/>
    <property type="molecule type" value="Genomic_DNA"/>
</dbReference>
<sequence>MDHATDSRPLRAICVYCGSNPGADARYRERAIDLGTRLAKQGLALVYGGGNVGLMGTVADAVLEAGGEVIGVIPEQLVNWEVAHKGVTRLEVVGSMHERKARMFDLADGFVALPGGFGTLDEMFEMLTWRQLGIGDKPCAFLDVGGFYAPLMAMLDRMVAERFLHPDQRQDLWYGEDIGAMLAWMRAYRPAQADKWMDEKRRQALR</sequence>
<evidence type="ECO:0000256" key="2">
    <source>
        <dbReference type="ARBA" id="ARBA00006763"/>
    </source>
</evidence>
<evidence type="ECO:0000256" key="1">
    <source>
        <dbReference type="ARBA" id="ARBA00000274"/>
    </source>
</evidence>
<comment type="caution">
    <text evidence="4">The sequence shown here is derived from an EMBL/GenBank/DDBJ whole genome shotgun (WGS) entry which is preliminary data.</text>
</comment>
<evidence type="ECO:0000313" key="4">
    <source>
        <dbReference type="EMBL" id="RPE81514.1"/>
    </source>
</evidence>
<evidence type="ECO:0000256" key="3">
    <source>
        <dbReference type="RuleBase" id="RU363015"/>
    </source>
</evidence>
<dbReference type="FunFam" id="3.40.50.450:FF:000012">
    <property type="entry name" value="LOG family protein YvdD"/>
    <property type="match status" value="1"/>
</dbReference>
<dbReference type="GO" id="GO:0005829">
    <property type="term" value="C:cytosol"/>
    <property type="evidence" value="ECO:0007669"/>
    <property type="project" value="TreeGrafter"/>
</dbReference>
<gene>
    <name evidence="4" type="ORF">EDC50_0705</name>
</gene>
<organism evidence="4 5">
    <name type="scientific">Vulcaniibacterium tengchongense</name>
    <dbReference type="NCBI Taxonomy" id="1273429"/>
    <lineage>
        <taxon>Bacteria</taxon>
        <taxon>Pseudomonadati</taxon>
        <taxon>Pseudomonadota</taxon>
        <taxon>Gammaproteobacteria</taxon>
        <taxon>Lysobacterales</taxon>
        <taxon>Lysobacteraceae</taxon>
        <taxon>Vulcaniibacterium</taxon>
    </lineage>
</organism>
<dbReference type="PANTHER" id="PTHR31223">
    <property type="entry name" value="LOG FAMILY PROTEIN YJL055W"/>
    <property type="match status" value="1"/>
</dbReference>
<dbReference type="AlphaFoldDB" id="A0A3N4W8G3"/>